<protein>
    <submittedName>
        <fullName evidence="2">Uncharacterized protein</fullName>
    </submittedName>
</protein>
<sequence>MNAYEQMCNVIKVRVVMQSHQDLYDTLLNKIDKLAKENAELKAENEELKATK</sequence>
<proteinExistence type="predicted"/>
<name>A0A6J7XLR3_9CAUD</name>
<keyword evidence="1" id="KW-0175">Coiled coil</keyword>
<feature type="coiled-coil region" evidence="1">
    <location>
        <begin position="17"/>
        <end position="51"/>
    </location>
</feature>
<dbReference type="EMBL" id="LR798451">
    <property type="protein sequence ID" value="CAB5238170.1"/>
    <property type="molecule type" value="Genomic_DNA"/>
</dbReference>
<accession>A0A6J7XLR3</accession>
<evidence type="ECO:0000256" key="1">
    <source>
        <dbReference type="SAM" id="Coils"/>
    </source>
</evidence>
<organism evidence="2">
    <name type="scientific">uncultured Caudovirales phage</name>
    <dbReference type="NCBI Taxonomy" id="2100421"/>
    <lineage>
        <taxon>Viruses</taxon>
        <taxon>Duplodnaviria</taxon>
        <taxon>Heunggongvirae</taxon>
        <taxon>Uroviricota</taxon>
        <taxon>Caudoviricetes</taxon>
        <taxon>Peduoviridae</taxon>
        <taxon>Maltschvirus</taxon>
        <taxon>Maltschvirus maltsch</taxon>
    </lineage>
</organism>
<gene>
    <name evidence="2" type="ORF">UFOVP144_15</name>
</gene>
<reference evidence="2" key="1">
    <citation type="submission" date="2020-05" db="EMBL/GenBank/DDBJ databases">
        <authorList>
            <person name="Chiriac C."/>
            <person name="Salcher M."/>
            <person name="Ghai R."/>
            <person name="Kavagutti S V."/>
        </authorList>
    </citation>
    <scope>NUCLEOTIDE SEQUENCE</scope>
</reference>
<evidence type="ECO:0000313" key="2">
    <source>
        <dbReference type="EMBL" id="CAB5238170.1"/>
    </source>
</evidence>